<evidence type="ECO:0000256" key="1">
    <source>
        <dbReference type="SAM" id="Coils"/>
    </source>
</evidence>
<name>A0ABP9ERM9_9PSEU</name>
<accession>A0ABP9ERM9</accession>
<proteinExistence type="predicted"/>
<protein>
    <recommendedName>
        <fullName evidence="5">Dynamin family protein</fullName>
    </recommendedName>
</protein>
<dbReference type="EMBL" id="BAABHQ010000012">
    <property type="protein sequence ID" value="GAA4884445.1"/>
    <property type="molecule type" value="Genomic_DNA"/>
</dbReference>
<organism evidence="3 4">
    <name type="scientific">Actinomycetospora straminea</name>
    <dbReference type="NCBI Taxonomy" id="663607"/>
    <lineage>
        <taxon>Bacteria</taxon>
        <taxon>Bacillati</taxon>
        <taxon>Actinomycetota</taxon>
        <taxon>Actinomycetes</taxon>
        <taxon>Pseudonocardiales</taxon>
        <taxon>Pseudonocardiaceae</taxon>
        <taxon>Actinomycetospora</taxon>
    </lineage>
</organism>
<keyword evidence="2" id="KW-0812">Transmembrane</keyword>
<keyword evidence="4" id="KW-1185">Reference proteome</keyword>
<keyword evidence="1" id="KW-0175">Coiled coil</keyword>
<evidence type="ECO:0000256" key="2">
    <source>
        <dbReference type="SAM" id="Phobius"/>
    </source>
</evidence>
<evidence type="ECO:0000313" key="3">
    <source>
        <dbReference type="EMBL" id="GAA4884445.1"/>
    </source>
</evidence>
<comment type="caution">
    <text evidence="3">The sequence shown here is derived from an EMBL/GenBank/DDBJ whole genome shotgun (WGS) entry which is preliminary data.</text>
</comment>
<keyword evidence="2" id="KW-0472">Membrane</keyword>
<dbReference type="RefSeq" id="WP_345381535.1">
    <property type="nucleotide sequence ID" value="NZ_BAABHQ010000012.1"/>
</dbReference>
<feature type="transmembrane region" description="Helical" evidence="2">
    <location>
        <begin position="417"/>
        <end position="439"/>
    </location>
</feature>
<keyword evidence="2" id="KW-1133">Transmembrane helix</keyword>
<reference evidence="4" key="1">
    <citation type="journal article" date="2019" name="Int. J. Syst. Evol. Microbiol.">
        <title>The Global Catalogue of Microorganisms (GCM) 10K type strain sequencing project: providing services to taxonomists for standard genome sequencing and annotation.</title>
        <authorList>
            <consortium name="The Broad Institute Genomics Platform"/>
            <consortium name="The Broad Institute Genome Sequencing Center for Infectious Disease"/>
            <person name="Wu L."/>
            <person name="Ma J."/>
        </authorList>
    </citation>
    <scope>NUCLEOTIDE SEQUENCE [LARGE SCALE GENOMIC DNA]</scope>
    <source>
        <strain evidence="4">JCM 17983</strain>
    </source>
</reference>
<gene>
    <name evidence="3" type="ORF">GCM10023203_40560</name>
</gene>
<evidence type="ECO:0008006" key="5">
    <source>
        <dbReference type="Google" id="ProtNLM"/>
    </source>
</evidence>
<dbReference type="Proteomes" id="UP001500457">
    <property type="component" value="Unassembled WGS sequence"/>
</dbReference>
<sequence length="574" mass="59582">MSTLQEVPGEVARTREALTALLARLDPDAASRAAAPPPPARPTVVLVGAPGRGRGDLLAALLGLDAPPGPDRDGTRRATHALVGVPLLEELDLVVPARGADPDTWPVDGATAALVLADAAAPLGAGELDALGRAADRVDTVLFALTRTEAHRGWRTVLEADRALVAEHVPRLAEAPWFPVSAALARRAPDVPAAGAEALRRRSGLAALQREVHRLVARRRRMLAEANALRLLAAALDAALARAEAARTALRTPADGPGDLARRRDELLAARAALRRDHHTRWRADLAAARVAATDDLAARVRALGAAVRSRIDEADRAGLAAIPRELAGEVEALAGAVVDGLGARLRALVAATLADLVPAAELPALRVADRGEPALVPAPRARPAEDRLLVVAGAAGGLGLSRLALLPLLAVPIAPAALGAALVPVSVGLGLGAAGWVARARRLAADRAHLRQWSVEALAEVRGDLERVLADALIATEREVTLALDAALSDRARDLDDALAAAERAIRRAGTDRTEADRAAARTAAEAREGRDRAEALLRRLAALRDRVDAAADVAADVPADVPEPHPRAAPGT</sequence>
<evidence type="ECO:0000313" key="4">
    <source>
        <dbReference type="Proteomes" id="UP001500457"/>
    </source>
</evidence>
<feature type="coiled-coil region" evidence="1">
    <location>
        <begin position="528"/>
        <end position="555"/>
    </location>
</feature>